<dbReference type="SUPFAM" id="SSF51206">
    <property type="entry name" value="cAMP-binding domain-like"/>
    <property type="match status" value="1"/>
</dbReference>
<dbReference type="Proteomes" id="UP001595859">
    <property type="component" value="Unassembled WGS sequence"/>
</dbReference>
<organism evidence="6 7">
    <name type="scientific">Actinophytocola glycyrrhizae</name>
    <dbReference type="NCBI Taxonomy" id="2044873"/>
    <lineage>
        <taxon>Bacteria</taxon>
        <taxon>Bacillati</taxon>
        <taxon>Actinomycetota</taxon>
        <taxon>Actinomycetes</taxon>
        <taxon>Pseudonocardiales</taxon>
        <taxon>Pseudonocardiaceae</taxon>
    </lineage>
</organism>
<dbReference type="Pfam" id="PF00027">
    <property type="entry name" value="cNMP_binding"/>
    <property type="match status" value="1"/>
</dbReference>
<keyword evidence="7" id="KW-1185">Reference proteome</keyword>
<dbReference type="InterPro" id="IPR018490">
    <property type="entry name" value="cNMP-bd_dom_sf"/>
</dbReference>
<comment type="caution">
    <text evidence="6">The sequence shown here is derived from an EMBL/GenBank/DDBJ whole genome shotgun (WGS) entry which is preliminary data.</text>
</comment>
<dbReference type="EMBL" id="JBHSIS010000022">
    <property type="protein sequence ID" value="MFC4858002.1"/>
    <property type="molecule type" value="Genomic_DNA"/>
</dbReference>
<dbReference type="Pfam" id="PF13545">
    <property type="entry name" value="HTH_Crp_2"/>
    <property type="match status" value="1"/>
</dbReference>
<dbReference type="PROSITE" id="PS50042">
    <property type="entry name" value="CNMP_BINDING_3"/>
    <property type="match status" value="1"/>
</dbReference>
<evidence type="ECO:0000256" key="2">
    <source>
        <dbReference type="ARBA" id="ARBA00023125"/>
    </source>
</evidence>
<name>A0ABV9SBZ7_9PSEU</name>
<proteinExistence type="predicted"/>
<dbReference type="CDD" id="cd00038">
    <property type="entry name" value="CAP_ED"/>
    <property type="match status" value="1"/>
</dbReference>
<evidence type="ECO:0000256" key="3">
    <source>
        <dbReference type="ARBA" id="ARBA00023163"/>
    </source>
</evidence>
<evidence type="ECO:0000313" key="7">
    <source>
        <dbReference type="Proteomes" id="UP001595859"/>
    </source>
</evidence>
<dbReference type="InterPro" id="IPR036390">
    <property type="entry name" value="WH_DNA-bd_sf"/>
</dbReference>
<evidence type="ECO:0000259" key="5">
    <source>
        <dbReference type="PROSITE" id="PS51063"/>
    </source>
</evidence>
<dbReference type="Gene3D" id="2.60.120.10">
    <property type="entry name" value="Jelly Rolls"/>
    <property type="match status" value="1"/>
</dbReference>
<feature type="domain" description="HTH crp-type" evidence="5">
    <location>
        <begin position="155"/>
        <end position="229"/>
    </location>
</feature>
<dbReference type="PANTHER" id="PTHR11635">
    <property type="entry name" value="CAMP-DEPENDENT PROTEIN KINASE REGULATORY CHAIN"/>
    <property type="match status" value="1"/>
</dbReference>
<dbReference type="InterPro" id="IPR000595">
    <property type="entry name" value="cNMP-bd_dom"/>
</dbReference>
<keyword evidence="2" id="KW-0238">DNA-binding</keyword>
<dbReference type="InterPro" id="IPR050503">
    <property type="entry name" value="cAMP-dep_PK_reg_su-like"/>
</dbReference>
<keyword evidence="1" id="KW-0805">Transcription regulation</keyword>
<dbReference type="PROSITE" id="PS51063">
    <property type="entry name" value="HTH_CRP_2"/>
    <property type="match status" value="1"/>
</dbReference>
<feature type="domain" description="Cyclic nucleotide-binding" evidence="4">
    <location>
        <begin position="19"/>
        <end position="124"/>
    </location>
</feature>
<sequence>MNRELALATHRKSWRPDSFLFQLGSGTLGNLISAGRMVEFHAGNTLITEGDTDTSVYLLLSSCVKVTARLGEVGEALLAVRFGGDLVGELAAVDARQRSATVRACGRTPVTASKLDRVDFIAILRDDPSGMLALSAYMSGKLRSATRRRVDYTGCPPAVRLARVLRELVETHGNGSTGAGLIIGVDLTQIELGTLVGVKRASAERALRDLRRAGLIDTGGKRLLVRDIGSLIRFAEQGT</sequence>
<dbReference type="InterPro" id="IPR012318">
    <property type="entry name" value="HTH_CRP"/>
</dbReference>
<dbReference type="SMART" id="SM00100">
    <property type="entry name" value="cNMP"/>
    <property type="match status" value="1"/>
</dbReference>
<dbReference type="InterPro" id="IPR036388">
    <property type="entry name" value="WH-like_DNA-bd_sf"/>
</dbReference>
<evidence type="ECO:0000259" key="4">
    <source>
        <dbReference type="PROSITE" id="PS50042"/>
    </source>
</evidence>
<keyword evidence="3" id="KW-0804">Transcription</keyword>
<dbReference type="PANTHER" id="PTHR11635:SF152">
    <property type="entry name" value="CAMP-DEPENDENT PROTEIN KINASE TYPE I REGULATORY SUBUNIT-RELATED"/>
    <property type="match status" value="1"/>
</dbReference>
<accession>A0ABV9SBZ7</accession>
<protein>
    <submittedName>
        <fullName evidence="6">Crp/Fnr family transcriptional regulator</fullName>
    </submittedName>
</protein>
<dbReference type="InterPro" id="IPR014710">
    <property type="entry name" value="RmlC-like_jellyroll"/>
</dbReference>
<dbReference type="SUPFAM" id="SSF46785">
    <property type="entry name" value="Winged helix' DNA-binding domain"/>
    <property type="match status" value="1"/>
</dbReference>
<evidence type="ECO:0000256" key="1">
    <source>
        <dbReference type="ARBA" id="ARBA00023015"/>
    </source>
</evidence>
<reference evidence="7" key="1">
    <citation type="journal article" date="2019" name="Int. J. Syst. Evol. Microbiol.">
        <title>The Global Catalogue of Microorganisms (GCM) 10K type strain sequencing project: providing services to taxonomists for standard genome sequencing and annotation.</title>
        <authorList>
            <consortium name="The Broad Institute Genomics Platform"/>
            <consortium name="The Broad Institute Genome Sequencing Center for Infectious Disease"/>
            <person name="Wu L."/>
            <person name="Ma J."/>
        </authorList>
    </citation>
    <scope>NUCLEOTIDE SEQUENCE [LARGE SCALE GENOMIC DNA]</scope>
    <source>
        <strain evidence="7">ZS-22-S1</strain>
    </source>
</reference>
<dbReference type="Gene3D" id="1.10.10.10">
    <property type="entry name" value="Winged helix-like DNA-binding domain superfamily/Winged helix DNA-binding domain"/>
    <property type="match status" value="1"/>
</dbReference>
<evidence type="ECO:0000313" key="6">
    <source>
        <dbReference type="EMBL" id="MFC4858002.1"/>
    </source>
</evidence>
<gene>
    <name evidence="6" type="ORF">ACFPCV_31265</name>
</gene>